<dbReference type="InterPro" id="IPR027417">
    <property type="entry name" value="P-loop_NTPase"/>
</dbReference>
<proteinExistence type="inferred from homology"/>
<accession>A0ABV9GTG4</accession>
<dbReference type="PANTHER" id="PTHR43335:SF4">
    <property type="entry name" value="ABC TRANSPORTER, ATP-BINDING PROTEIN"/>
    <property type="match status" value="1"/>
</dbReference>
<dbReference type="InterPro" id="IPR003439">
    <property type="entry name" value="ABC_transporter-like_ATP-bd"/>
</dbReference>
<dbReference type="Proteomes" id="UP001596022">
    <property type="component" value="Unassembled WGS sequence"/>
</dbReference>
<comment type="caution">
    <text evidence="6">The sequence shown here is derived from an EMBL/GenBank/DDBJ whole genome shotgun (WGS) entry which is preliminary data.</text>
</comment>
<evidence type="ECO:0000256" key="1">
    <source>
        <dbReference type="ARBA" id="ARBA00005417"/>
    </source>
</evidence>
<dbReference type="EMBL" id="JBHSFW010000014">
    <property type="protein sequence ID" value="MFC4619990.1"/>
    <property type="molecule type" value="Genomic_DNA"/>
</dbReference>
<dbReference type="Gene3D" id="3.40.50.300">
    <property type="entry name" value="P-loop containing nucleotide triphosphate hydrolases"/>
    <property type="match status" value="1"/>
</dbReference>
<dbReference type="RefSeq" id="WP_376847078.1">
    <property type="nucleotide sequence ID" value="NZ_JBHSFW010000014.1"/>
</dbReference>
<evidence type="ECO:0000256" key="3">
    <source>
        <dbReference type="ARBA" id="ARBA00022741"/>
    </source>
</evidence>
<evidence type="ECO:0000313" key="7">
    <source>
        <dbReference type="Proteomes" id="UP001596022"/>
    </source>
</evidence>
<dbReference type="PROSITE" id="PS00211">
    <property type="entry name" value="ABC_TRANSPORTER_1"/>
    <property type="match status" value="1"/>
</dbReference>
<protein>
    <submittedName>
        <fullName evidence="6">ATP-binding cassette domain-containing protein</fullName>
    </submittedName>
</protein>
<feature type="domain" description="ABC transporter" evidence="5">
    <location>
        <begin position="7"/>
        <end position="223"/>
    </location>
</feature>
<reference evidence="7" key="1">
    <citation type="journal article" date="2019" name="Int. J. Syst. Evol. Microbiol.">
        <title>The Global Catalogue of Microorganisms (GCM) 10K type strain sequencing project: providing services to taxonomists for standard genome sequencing and annotation.</title>
        <authorList>
            <consortium name="The Broad Institute Genomics Platform"/>
            <consortium name="The Broad Institute Genome Sequencing Center for Infectious Disease"/>
            <person name="Wu L."/>
            <person name="Ma J."/>
        </authorList>
    </citation>
    <scope>NUCLEOTIDE SEQUENCE [LARGE SCALE GENOMIC DNA]</scope>
    <source>
        <strain evidence="7">CGMCC 1.16306</strain>
    </source>
</reference>
<evidence type="ECO:0000256" key="2">
    <source>
        <dbReference type="ARBA" id="ARBA00022448"/>
    </source>
</evidence>
<comment type="similarity">
    <text evidence="1">Belongs to the ABC transporter superfamily.</text>
</comment>
<evidence type="ECO:0000313" key="6">
    <source>
        <dbReference type="EMBL" id="MFC4619990.1"/>
    </source>
</evidence>
<keyword evidence="7" id="KW-1185">Reference proteome</keyword>
<sequence>MTTSAFLQVDHLSKTMKKRIILQDINLSLKKGLIYGFRGKNGSGKTMLFRALSGLILPTEGTVTVDGKKLGKDLSFPPSVGVLIEYPGFLGSYTGFKNLKMLAGLTNIIDDERIREAIRSVGLDPDDKRKYRKYSLGMKQRLGIAQAIMEEPDLIILDEPTNALDSDGVKEIKALLLELKAKNKCILIASHDKEELDFLSDEIFMMENGKIVDHYTREEEDHA</sequence>
<dbReference type="InterPro" id="IPR017871">
    <property type="entry name" value="ABC_transporter-like_CS"/>
</dbReference>
<dbReference type="SUPFAM" id="SSF52540">
    <property type="entry name" value="P-loop containing nucleoside triphosphate hydrolases"/>
    <property type="match status" value="1"/>
</dbReference>
<dbReference type="GO" id="GO:0005524">
    <property type="term" value="F:ATP binding"/>
    <property type="evidence" value="ECO:0007669"/>
    <property type="project" value="UniProtKB-KW"/>
</dbReference>
<dbReference type="PANTHER" id="PTHR43335">
    <property type="entry name" value="ABC TRANSPORTER, ATP-BINDING PROTEIN"/>
    <property type="match status" value="1"/>
</dbReference>
<keyword evidence="3" id="KW-0547">Nucleotide-binding</keyword>
<gene>
    <name evidence="6" type="ORF">ACFO4N_14850</name>
</gene>
<evidence type="ECO:0000256" key="4">
    <source>
        <dbReference type="ARBA" id="ARBA00022840"/>
    </source>
</evidence>
<evidence type="ECO:0000259" key="5">
    <source>
        <dbReference type="PROSITE" id="PS50893"/>
    </source>
</evidence>
<keyword evidence="2" id="KW-0813">Transport</keyword>
<organism evidence="6 7">
    <name type="scientific">Camelliibacillus cellulosilyticus</name>
    <dbReference type="NCBI Taxonomy" id="2174486"/>
    <lineage>
        <taxon>Bacteria</taxon>
        <taxon>Bacillati</taxon>
        <taxon>Bacillota</taxon>
        <taxon>Bacilli</taxon>
        <taxon>Bacillales</taxon>
        <taxon>Sporolactobacillaceae</taxon>
        <taxon>Camelliibacillus</taxon>
    </lineage>
</organism>
<dbReference type="SMART" id="SM00382">
    <property type="entry name" value="AAA"/>
    <property type="match status" value="1"/>
</dbReference>
<keyword evidence="4 6" id="KW-0067">ATP-binding</keyword>
<dbReference type="PROSITE" id="PS50893">
    <property type="entry name" value="ABC_TRANSPORTER_2"/>
    <property type="match status" value="1"/>
</dbReference>
<dbReference type="InterPro" id="IPR003593">
    <property type="entry name" value="AAA+_ATPase"/>
</dbReference>
<dbReference type="Pfam" id="PF00005">
    <property type="entry name" value="ABC_tran"/>
    <property type="match status" value="1"/>
</dbReference>
<name>A0ABV9GTG4_9BACL</name>